<keyword evidence="1" id="KW-0175">Coiled coil</keyword>
<proteinExistence type="predicted"/>
<dbReference type="EMBL" id="JAHDYR010000012">
    <property type="protein sequence ID" value="KAG9395059.1"/>
    <property type="molecule type" value="Genomic_DNA"/>
</dbReference>
<reference evidence="3" key="1">
    <citation type="submission" date="2021-05" db="EMBL/GenBank/DDBJ databases">
        <title>A free-living protist that lacks canonical eukaryotic 1 DNA replication and segregation systems.</title>
        <authorList>
            <person name="Salas-Leiva D.E."/>
            <person name="Tromer E.C."/>
            <person name="Curtis B.A."/>
            <person name="Jerlstrom-Hultqvist J."/>
            <person name="Kolisko M."/>
            <person name="Yi Z."/>
            <person name="Salas-Leiva J.S."/>
            <person name="Gallot-Lavallee L."/>
            <person name="Kops G.J.P.L."/>
            <person name="Archibald J.M."/>
            <person name="Simpson A.G.B."/>
            <person name="Roger A.J."/>
        </authorList>
    </citation>
    <scope>NUCLEOTIDE SEQUENCE</scope>
    <source>
        <strain evidence="3">BICM</strain>
    </source>
</reference>
<accession>A0A8J6B641</accession>
<evidence type="ECO:0000313" key="3">
    <source>
        <dbReference type="EMBL" id="KAG9395059.1"/>
    </source>
</evidence>
<evidence type="ECO:0000256" key="1">
    <source>
        <dbReference type="SAM" id="Coils"/>
    </source>
</evidence>
<protein>
    <submittedName>
        <fullName evidence="3">Uncharacterized protein</fullName>
    </submittedName>
</protein>
<feature type="compositionally biased region" description="Low complexity" evidence="2">
    <location>
        <begin position="246"/>
        <end position="258"/>
    </location>
</feature>
<organism evidence="3 4">
    <name type="scientific">Carpediemonas membranifera</name>
    <dbReference type="NCBI Taxonomy" id="201153"/>
    <lineage>
        <taxon>Eukaryota</taxon>
        <taxon>Metamonada</taxon>
        <taxon>Carpediemonas-like organisms</taxon>
        <taxon>Carpediemonas</taxon>
    </lineage>
</organism>
<name>A0A8J6B641_9EUKA</name>
<evidence type="ECO:0000313" key="4">
    <source>
        <dbReference type="Proteomes" id="UP000717585"/>
    </source>
</evidence>
<gene>
    <name evidence="3" type="ORF">J8273_0273</name>
</gene>
<comment type="caution">
    <text evidence="3">The sequence shown here is derived from an EMBL/GenBank/DDBJ whole genome shotgun (WGS) entry which is preliminary data.</text>
</comment>
<dbReference type="AlphaFoldDB" id="A0A8J6B641"/>
<dbReference type="Proteomes" id="UP000717585">
    <property type="component" value="Unassembled WGS sequence"/>
</dbReference>
<feature type="coiled-coil region" evidence="1">
    <location>
        <begin position="515"/>
        <end position="566"/>
    </location>
</feature>
<feature type="region of interest" description="Disordered" evidence="2">
    <location>
        <begin position="243"/>
        <end position="262"/>
    </location>
</feature>
<evidence type="ECO:0000256" key="2">
    <source>
        <dbReference type="SAM" id="MobiDB-lite"/>
    </source>
</evidence>
<keyword evidence="4" id="KW-1185">Reference proteome</keyword>
<sequence length="577" mass="62270">MSQAADVVSACMCTTIIENYIIGANEGELMVLNVSLDIGIEKFAMKFPCQLYSILARSCDDIFAFGIAWEESTHFVELFKADLAQPHPKWTPLPRPPVRERLTYFAVDIEGSNLIIHGGDTPDEPVLTDRFGMDLDTLEWVRLPSEVARHGHILAGGLAIGGFSPTQGWTGAVTRVGVARRRSNARRAMTGDAGTSDGPLAPCPVVLKAHETMHARTAGGLVALTGARLLQYSVRRDEWTELPLQPATSSAPSTPVSPRGRRASVQASVSVRARPVLGLVRGLPVIFMGAERYVVLGEGLIKFRTLITPDDPRETVRANDALFVGFSSDQQADLLRRLRLFVANSTFDAFTTTLARCDVTDDVKAVATEAGALHLVSSTWTLPADLRFLSLDDHGLDPTQLALMLSRAARLPSLERLVVDSPWRVAPPADMKAPSWFDYRGYFGLADGVLSVEVADGVDGLVKLAVENGVRRVVFEKTVDCDAVSMGALEALAAGGVAVDTSDSILAVKHHTAVMMRQMTKVDALQSQVAALQDAVAAAVDRIDGLEQADDEHDEAIDKLQSMMSSISTVLAYGRAK</sequence>